<dbReference type="Pfam" id="PF00646">
    <property type="entry name" value="F-box"/>
    <property type="match status" value="1"/>
</dbReference>
<dbReference type="GO" id="GO:0046872">
    <property type="term" value="F:metal ion binding"/>
    <property type="evidence" value="ECO:0007669"/>
    <property type="project" value="UniProtKB-KW"/>
</dbReference>
<dbReference type="GO" id="GO:0003887">
    <property type="term" value="F:DNA-directed DNA polymerase activity"/>
    <property type="evidence" value="ECO:0007669"/>
    <property type="project" value="UniProtKB-KW"/>
</dbReference>
<feature type="region of interest" description="Disordered" evidence="14">
    <location>
        <begin position="607"/>
        <end position="638"/>
    </location>
</feature>
<dbReference type="InterPro" id="IPR056592">
    <property type="entry name" value="Beta-prop_At3g26010-like"/>
</dbReference>
<dbReference type="NCBIfam" id="NF002677">
    <property type="entry name" value="PRK02406.1"/>
    <property type="match status" value="1"/>
</dbReference>
<keyword evidence="8" id="KW-0227">DNA damage</keyword>
<dbReference type="GO" id="GO:0006281">
    <property type="term" value="P:DNA repair"/>
    <property type="evidence" value="ECO:0007669"/>
    <property type="project" value="UniProtKB-KW"/>
</dbReference>
<dbReference type="FunFam" id="1.10.150.810:FF:000003">
    <property type="entry name" value="DNA polymerase kappa subunit"/>
    <property type="match status" value="1"/>
</dbReference>
<dbReference type="PANTHER" id="PTHR11076">
    <property type="entry name" value="DNA REPAIR POLYMERASE UMUC / TRANSFERASE FAMILY MEMBER"/>
    <property type="match status" value="1"/>
</dbReference>
<keyword evidence="9" id="KW-0460">Magnesium</keyword>
<dbReference type="Pfam" id="PF11799">
    <property type="entry name" value="IMS_C"/>
    <property type="match status" value="1"/>
</dbReference>
<dbReference type="Pfam" id="PF18439">
    <property type="entry name" value="zf_UBZ"/>
    <property type="match status" value="1"/>
</dbReference>
<evidence type="ECO:0000256" key="6">
    <source>
        <dbReference type="ARBA" id="ARBA00022705"/>
    </source>
</evidence>
<dbReference type="FunFam" id="3.30.70.270:FF:000014">
    <property type="entry name" value="DNA polymerase kappa subunit"/>
    <property type="match status" value="1"/>
</dbReference>
<keyword evidence="5" id="KW-0548">Nucleotidyltransferase</keyword>
<dbReference type="PANTHER" id="PTHR11076:SF33">
    <property type="entry name" value="DNA POLYMERASE KAPPA"/>
    <property type="match status" value="1"/>
</dbReference>
<feature type="compositionally biased region" description="Basic and acidic residues" evidence="14">
    <location>
        <begin position="628"/>
        <end position="638"/>
    </location>
</feature>
<protein>
    <recommendedName>
        <fullName evidence="3">DNA polymerase kappa</fullName>
        <ecNumber evidence="2">2.7.7.7</ecNumber>
    </recommendedName>
</protein>
<dbReference type="CDD" id="cd03586">
    <property type="entry name" value="PolY_Pol_IV_kappa"/>
    <property type="match status" value="1"/>
</dbReference>
<gene>
    <name evidence="17" type="ORF">ISN45_Aa01g034120</name>
</gene>
<reference evidence="17 18" key="1">
    <citation type="submission" date="2020-12" db="EMBL/GenBank/DDBJ databases">
        <title>Concerted genomic and epigenomic changes stabilize Arabidopsis allopolyploids.</title>
        <authorList>
            <person name="Chen Z."/>
        </authorList>
    </citation>
    <scope>NUCLEOTIDE SEQUENCE [LARGE SCALE GENOMIC DNA]</scope>
    <source>
        <strain evidence="17">Allo738</strain>
        <tissue evidence="17">Leaf</tissue>
    </source>
</reference>
<comment type="caution">
    <text evidence="17">The sequence shown here is derived from an EMBL/GenBank/DDBJ whole genome shotgun (WGS) entry which is preliminary data.</text>
</comment>
<dbReference type="FunFam" id="1.10.150.810:FF:000001">
    <property type="entry name" value="DNA polymerase kappa"/>
    <property type="match status" value="1"/>
</dbReference>
<evidence type="ECO:0000256" key="7">
    <source>
        <dbReference type="ARBA" id="ARBA00022723"/>
    </source>
</evidence>
<comment type="subcellular location">
    <subcellularLocation>
        <location evidence="1">Nucleus</location>
    </subcellularLocation>
</comment>
<evidence type="ECO:0000256" key="4">
    <source>
        <dbReference type="ARBA" id="ARBA00022679"/>
    </source>
</evidence>
<dbReference type="PROSITE" id="PS51907">
    <property type="entry name" value="ZF_UBZ3"/>
    <property type="match status" value="1"/>
</dbReference>
<evidence type="ECO:0000256" key="10">
    <source>
        <dbReference type="ARBA" id="ARBA00022932"/>
    </source>
</evidence>
<evidence type="ECO:0000256" key="12">
    <source>
        <dbReference type="ARBA" id="ARBA00023242"/>
    </source>
</evidence>
<keyword evidence="6" id="KW-0235">DNA replication</keyword>
<dbReference type="GO" id="GO:0003684">
    <property type="term" value="F:damaged DNA binding"/>
    <property type="evidence" value="ECO:0007669"/>
    <property type="project" value="InterPro"/>
</dbReference>
<comment type="catalytic activity">
    <reaction evidence="13">
        <text>DNA(n) + a 2'-deoxyribonucleoside 5'-triphosphate = DNA(n+1) + diphosphate</text>
        <dbReference type="Rhea" id="RHEA:22508"/>
        <dbReference type="Rhea" id="RHEA-COMP:17339"/>
        <dbReference type="Rhea" id="RHEA-COMP:17340"/>
        <dbReference type="ChEBI" id="CHEBI:33019"/>
        <dbReference type="ChEBI" id="CHEBI:61560"/>
        <dbReference type="ChEBI" id="CHEBI:173112"/>
        <dbReference type="EC" id="2.7.7.7"/>
    </reaction>
</comment>
<feature type="domain" description="UmuC" evidence="15">
    <location>
        <begin position="105"/>
        <end position="286"/>
    </location>
</feature>
<dbReference type="Pfam" id="PF24750">
    <property type="entry name" value="b-prop_At3g26010-like"/>
    <property type="match status" value="2"/>
</dbReference>
<dbReference type="GO" id="GO:0005634">
    <property type="term" value="C:nucleus"/>
    <property type="evidence" value="ECO:0007669"/>
    <property type="project" value="UniProtKB-SubCell"/>
</dbReference>
<sequence>MDNGESSSTNNSSRPWESYNTVFTNAKAGMEGVDKERVQRIVYEMSKGSKYFQNEERKEALMKQKIEHMRDRCAKLSSPDLSNYHKVVDKRILELEATRDLSRIWLHVDMDAFYAAVETLSDPSLKGKPMAVGGLSMISTANYALARKFGVRAAMPGFIARKLCPDLIFVPVDFTKYTHYSDLTRKVFRSYDPHFIAGSLDIAYLDITEVCQERGLSGGEIAEELRSSVYSETGLTCSAGVAANRLLAKVCSDINKPNGQFVLQNDRSTVMTFVSSLPVRKIGGIGKVTEHILKDALGIKTCEEMVQKGSLLYALFSQSSADFFLSVGLGLGGTDTPQVRSRKSISSERTFAATGDERLLYSKLAEIAEMLSHDMKKEGLTARTLTLKLKTASFEIRSRAVSLQRYACSSDDILKHATKLLKAELPVSVRLIGLRMSQFVGEIRNSDPSQGTITKFIIQKDSSRQDLDDNDSFDLEASKNCLSNDVSLSFGSHETSYAHLKDVVEYEEQSQIDSEKVIPNQECVKKEERPQVLEGDALLKKHKECKLDTNHSMNDSSNAQNTEAVSVYPQTEPLHWVDGYKCVLCGIELPPSFVEERQEHSDFHLAQRLQNEESGSSSSTTPSKRRILGKEKERNSEEMKMALIPPKLNLSPSNSLGEPNSLPSMSDILTSSKARKLDLRIQTLGPFFRVTGKNVETGGEVGRAEGVVRPWFGRGLVLHLDTIRLTKETVAMDKSVFGVGLYVGAVAIRHGYDCGCRTAQLLAIYDSDLYHSKLVRFYRRIGFEEVKEVSGSSIGDMADMLVWGGVDAVLVEIFAIFSLRSIARFKLVCKSWKSVIESSDFRRVFVSLHQNSSSSWSVMLPTDYHHTIKEVISFHGCKTWNLPKSLASYIMPPNLPNTEYFYVASSNGLVWIDVTESTTCSYKSFVGNPVLQQWVEIPPPPCPCAATGLVTRVEEDGVVSSFKVVRTFQKFEAGDRGMYIRRVYVYSSETGLWTFKRLLNSRPVNHPAVNINGKLYLWERRVGSSEHGVIVAHDFYGPEADDHCQVIPLPAVPSGYQDVKSCLTTSRGDVIYIVRIGQKLKIWRMNNNSENGWWLLSREINMLNVMHFWFCIPMAMNPLDNDIVYLWSQKHHCLVTGNLRTQEFILHQESEKWTSSEVLQQWVEIPQPPNPWVQDKHPWYPSPLSDVGMVTRVENGVVSSFKMVRTIQMELIDRRDEGMYLWRVCVYSSETGLWTFKQVFSSRPVNAGRIDSPVNLNGILYMWDRYMFSNGPGVLVAHDFYGHEADDRCQVIPLPGADDEDVRRCLTTSGEDVIYIEVIHRTLKVWRLNNEESERWQLIWEVIMPSFISDVNCFPLAMNPFDTDIVYLWDRQHRCLVSGYLQAQEFIIHQESEGWSSSEGDCCSVNTSGTEGYMEERCDGVLMLSQFVLPSWMDSVPRPPN</sequence>
<keyword evidence="7" id="KW-0479">Metal-binding</keyword>
<evidence type="ECO:0000256" key="3">
    <source>
        <dbReference type="ARBA" id="ARBA00016178"/>
    </source>
</evidence>
<evidence type="ECO:0000256" key="1">
    <source>
        <dbReference type="ARBA" id="ARBA00004123"/>
    </source>
</evidence>
<evidence type="ECO:0000256" key="2">
    <source>
        <dbReference type="ARBA" id="ARBA00012417"/>
    </source>
</evidence>
<dbReference type="InterPro" id="IPR041298">
    <property type="entry name" value="UBZ3"/>
</dbReference>
<feature type="domain" description="UBZ3-type" evidence="16">
    <location>
        <begin position="575"/>
        <end position="612"/>
    </location>
</feature>
<dbReference type="InterPro" id="IPR050116">
    <property type="entry name" value="DNA_polymerase-Y"/>
</dbReference>
<dbReference type="InterPro" id="IPR022880">
    <property type="entry name" value="DNApol_IV"/>
</dbReference>
<dbReference type="Proteomes" id="UP000694240">
    <property type="component" value="Chromosome 6"/>
</dbReference>
<evidence type="ECO:0000259" key="16">
    <source>
        <dbReference type="PROSITE" id="PS51907"/>
    </source>
</evidence>
<keyword evidence="10" id="KW-0239">DNA-directed DNA polymerase</keyword>
<dbReference type="Pfam" id="PF00817">
    <property type="entry name" value="IMS"/>
    <property type="match status" value="1"/>
</dbReference>
<dbReference type="GO" id="GO:0006260">
    <property type="term" value="P:DNA replication"/>
    <property type="evidence" value="ECO:0007669"/>
    <property type="project" value="UniProtKB-KW"/>
</dbReference>
<evidence type="ECO:0000256" key="9">
    <source>
        <dbReference type="ARBA" id="ARBA00022842"/>
    </source>
</evidence>
<dbReference type="GO" id="GO:0042276">
    <property type="term" value="P:error-prone translesion synthesis"/>
    <property type="evidence" value="ECO:0007669"/>
    <property type="project" value="TreeGrafter"/>
</dbReference>
<dbReference type="FunFam" id="3.30.1490.100:FF:000004">
    <property type="entry name" value="DNA polymerase IV"/>
    <property type="match status" value="1"/>
</dbReference>
<evidence type="ECO:0000259" key="15">
    <source>
        <dbReference type="PROSITE" id="PS50173"/>
    </source>
</evidence>
<evidence type="ECO:0000256" key="8">
    <source>
        <dbReference type="ARBA" id="ARBA00022763"/>
    </source>
</evidence>
<name>A0A8T2C6G6_9BRAS</name>
<evidence type="ECO:0000313" key="17">
    <source>
        <dbReference type="EMBL" id="KAG7594669.1"/>
    </source>
</evidence>
<dbReference type="InterPro" id="IPR001810">
    <property type="entry name" value="F-box_dom"/>
</dbReference>
<keyword evidence="4" id="KW-0808">Transferase</keyword>
<proteinExistence type="predicted"/>
<evidence type="ECO:0000313" key="18">
    <source>
        <dbReference type="Proteomes" id="UP000694240"/>
    </source>
</evidence>
<keyword evidence="18" id="KW-1185">Reference proteome</keyword>
<dbReference type="EMBL" id="JAEFBK010000006">
    <property type="protein sequence ID" value="KAG7594669.1"/>
    <property type="molecule type" value="Genomic_DNA"/>
</dbReference>
<accession>A0A8T2C6G6</accession>
<evidence type="ECO:0000256" key="5">
    <source>
        <dbReference type="ARBA" id="ARBA00022695"/>
    </source>
</evidence>
<dbReference type="InterPro" id="IPR017961">
    <property type="entry name" value="DNA_pol_Y-fam_little_finger"/>
</dbReference>
<dbReference type="PROSITE" id="PS50173">
    <property type="entry name" value="UMUC"/>
    <property type="match status" value="1"/>
</dbReference>
<dbReference type="EC" id="2.7.7.7" evidence="2"/>
<evidence type="ECO:0000256" key="11">
    <source>
        <dbReference type="ARBA" id="ARBA00023204"/>
    </source>
</evidence>
<organism evidence="17 18">
    <name type="scientific">Arabidopsis thaliana x Arabidopsis arenosa</name>
    <dbReference type="NCBI Taxonomy" id="1240361"/>
    <lineage>
        <taxon>Eukaryota</taxon>
        <taxon>Viridiplantae</taxon>
        <taxon>Streptophyta</taxon>
        <taxon>Embryophyta</taxon>
        <taxon>Tracheophyta</taxon>
        <taxon>Spermatophyta</taxon>
        <taxon>Magnoliopsida</taxon>
        <taxon>eudicotyledons</taxon>
        <taxon>Gunneridae</taxon>
        <taxon>Pentapetalae</taxon>
        <taxon>rosids</taxon>
        <taxon>malvids</taxon>
        <taxon>Brassicales</taxon>
        <taxon>Brassicaceae</taxon>
        <taxon>Camelineae</taxon>
        <taxon>Arabidopsis</taxon>
    </lineage>
</organism>
<keyword evidence="12" id="KW-0539">Nucleus</keyword>
<keyword evidence="11" id="KW-0234">DNA repair</keyword>
<evidence type="ECO:0000256" key="13">
    <source>
        <dbReference type="ARBA" id="ARBA00049244"/>
    </source>
</evidence>
<evidence type="ECO:0000256" key="14">
    <source>
        <dbReference type="SAM" id="MobiDB-lite"/>
    </source>
</evidence>
<dbReference type="InterPro" id="IPR001126">
    <property type="entry name" value="UmuC"/>
</dbReference>